<dbReference type="InterPro" id="IPR008271">
    <property type="entry name" value="Ser/Thr_kinase_AS"/>
</dbReference>
<dbReference type="PROSITE" id="PS00107">
    <property type="entry name" value="PROTEIN_KINASE_ATP"/>
    <property type="match status" value="1"/>
</dbReference>
<proteinExistence type="predicted"/>
<gene>
    <name evidence="1" type="ORF">CVIRNUC_004617</name>
</gene>
<dbReference type="GO" id="GO:0004674">
    <property type="term" value="F:protein serine/threonine kinase activity"/>
    <property type="evidence" value="ECO:0007669"/>
    <property type="project" value="TreeGrafter"/>
</dbReference>
<dbReference type="PROSITE" id="PS50011">
    <property type="entry name" value="PROTEIN_KINASE_DOM"/>
    <property type="match status" value="1"/>
</dbReference>
<dbReference type="SUPFAM" id="SSF56112">
    <property type="entry name" value="Protein kinase-like (PK-like)"/>
    <property type="match status" value="1"/>
</dbReference>
<dbReference type="InterPro" id="IPR000719">
    <property type="entry name" value="Prot_kinase_dom"/>
</dbReference>
<comment type="caution">
    <text evidence="1">The sequence shown here is derived from an EMBL/GenBank/DDBJ whole genome shotgun (WGS) entry which is preliminary data.</text>
</comment>
<dbReference type="Proteomes" id="UP001314263">
    <property type="component" value="Unassembled WGS sequence"/>
</dbReference>
<dbReference type="Pfam" id="PF00069">
    <property type="entry name" value="Pkinase"/>
    <property type="match status" value="1"/>
</dbReference>
<evidence type="ECO:0000313" key="1">
    <source>
        <dbReference type="EMBL" id="CAK0778560.1"/>
    </source>
</evidence>
<accession>A0AAV1I359</accession>
<dbReference type="PANTHER" id="PTHR44329">
    <property type="entry name" value="SERINE/THREONINE-PROTEIN KINASE TNNI3K-RELATED"/>
    <property type="match status" value="1"/>
</dbReference>
<dbReference type="EMBL" id="CAUYUE010000005">
    <property type="protein sequence ID" value="CAK0778560.1"/>
    <property type="molecule type" value="Genomic_DNA"/>
</dbReference>
<keyword evidence="2" id="KW-1185">Reference proteome</keyword>
<protein>
    <submittedName>
        <fullName evidence="1">Uncharacterized protein</fullName>
    </submittedName>
</protein>
<dbReference type="InterPro" id="IPR017441">
    <property type="entry name" value="Protein_kinase_ATP_BS"/>
</dbReference>
<sequence length="666" mass="73092">MIVWLALLLLIQESDTQLYINVGAYAPPGFFAATPVVPAYKIRERLFGFGMDEHASEVAKAYSYASQTSNGIVKDGLSVSDLQVTHYTVDDTANVQSLGGNNRSDNGRNDTLLQRFHSVTLEATCTWDAQSTKINEQRPFDDVTSRKYYIAMLQLGTSVKLSDNWIIGEKILPQSLPIWQRLPIGNLTGYIIGIRVKAGNILPANFLIQGLLISALFEPFGALCSVASAEITQVTEVALDMALFEVSMVLIYDECDPRKTVPKALQNATFVDFCKANGLALEQAELASVSLAPGLSTLEQAASLGYPSTVYSPHPGNALHFPAWAIALLVLIGFGFLLAGSAITFYMYRRDQRTFDTLTFSKRHKTLCLLGEGRFGKVYRGTLNRTVPFAVKVLKLTTQREVEEFRREIERIRFLSGLSNVVTSLPYRPRHSSWLTVHLVMELMEGGDLAGALYEIATPVTWRTGGRELAMQTALGLSQLHALDVVHCDLKPSNILLDKTLTVAKIGDVGLSRAMTSNRLSTRSTIFGTLDYAAPEVLTTARCTEKIDIFSMGVVMCEMITGQHPQRHFLRDYLETALRSDACHPSVADLIIACIDSRPASRPSAMDIYNCLAACPTQPNAPGTPERGFVEPHASAVPREAARRLDVEDESTSLSISIATPELSEA</sequence>
<dbReference type="InterPro" id="IPR011009">
    <property type="entry name" value="Kinase-like_dom_sf"/>
</dbReference>
<organism evidence="1 2">
    <name type="scientific">Coccomyxa viridis</name>
    <dbReference type="NCBI Taxonomy" id="1274662"/>
    <lineage>
        <taxon>Eukaryota</taxon>
        <taxon>Viridiplantae</taxon>
        <taxon>Chlorophyta</taxon>
        <taxon>core chlorophytes</taxon>
        <taxon>Trebouxiophyceae</taxon>
        <taxon>Trebouxiophyceae incertae sedis</taxon>
        <taxon>Coccomyxaceae</taxon>
        <taxon>Coccomyxa</taxon>
    </lineage>
</organism>
<dbReference type="AlphaFoldDB" id="A0AAV1I359"/>
<evidence type="ECO:0000313" key="2">
    <source>
        <dbReference type="Proteomes" id="UP001314263"/>
    </source>
</evidence>
<dbReference type="InterPro" id="IPR051681">
    <property type="entry name" value="Ser/Thr_Kinases-Pseudokinases"/>
</dbReference>
<dbReference type="PROSITE" id="PS00108">
    <property type="entry name" value="PROTEIN_KINASE_ST"/>
    <property type="match status" value="1"/>
</dbReference>
<name>A0AAV1I359_9CHLO</name>
<reference evidence="1 2" key="1">
    <citation type="submission" date="2023-10" db="EMBL/GenBank/DDBJ databases">
        <authorList>
            <person name="Maclean D."/>
            <person name="Macfadyen A."/>
        </authorList>
    </citation>
    <scope>NUCLEOTIDE SEQUENCE [LARGE SCALE GENOMIC DNA]</scope>
</reference>
<dbReference type="SMART" id="SM00220">
    <property type="entry name" value="S_TKc"/>
    <property type="match status" value="1"/>
</dbReference>
<dbReference type="Gene3D" id="1.10.510.10">
    <property type="entry name" value="Transferase(Phosphotransferase) domain 1"/>
    <property type="match status" value="1"/>
</dbReference>
<dbReference type="GO" id="GO:0005524">
    <property type="term" value="F:ATP binding"/>
    <property type="evidence" value="ECO:0007669"/>
    <property type="project" value="UniProtKB-UniRule"/>
</dbReference>